<dbReference type="GO" id="GO:0005737">
    <property type="term" value="C:cytoplasm"/>
    <property type="evidence" value="ECO:0007669"/>
    <property type="project" value="TreeGrafter"/>
</dbReference>
<evidence type="ECO:0000259" key="3">
    <source>
        <dbReference type="Pfam" id="PF24181"/>
    </source>
</evidence>
<dbReference type="SUPFAM" id="SSF48371">
    <property type="entry name" value="ARM repeat"/>
    <property type="match status" value="1"/>
</dbReference>
<dbReference type="EMBL" id="KZ994658">
    <property type="protein sequence ID" value="RKO92386.1"/>
    <property type="molecule type" value="Genomic_DNA"/>
</dbReference>
<evidence type="ECO:0000259" key="2">
    <source>
        <dbReference type="Pfam" id="PF24173"/>
    </source>
</evidence>
<feature type="compositionally biased region" description="Pro residues" evidence="1">
    <location>
        <begin position="994"/>
        <end position="1004"/>
    </location>
</feature>
<dbReference type="Pfam" id="PF24173">
    <property type="entry name" value="TPR_TTI1_N"/>
    <property type="match status" value="1"/>
</dbReference>
<dbReference type="Pfam" id="PF21547">
    <property type="entry name" value="TTI1"/>
    <property type="match status" value="1"/>
</dbReference>
<protein>
    <submittedName>
        <fullName evidence="4">Armadillo-type protein</fullName>
    </submittedName>
</protein>
<dbReference type="Proteomes" id="UP000269721">
    <property type="component" value="Unassembled WGS sequence"/>
</dbReference>
<accession>A0A4P9WNP8</accession>
<dbReference type="PANTHER" id="PTHR18460:SF3">
    <property type="entry name" value="TELO2-INTERACTING PROTEIN 1 HOMOLOG"/>
    <property type="match status" value="1"/>
</dbReference>
<gene>
    <name evidence="4" type="ORF">BDK51DRAFT_38128</name>
</gene>
<proteinExistence type="predicted"/>
<dbReference type="Pfam" id="PF24176">
    <property type="entry name" value="TPR_TTI1_2nd"/>
    <property type="match status" value="1"/>
</dbReference>
<feature type="region of interest" description="Disordered" evidence="1">
    <location>
        <begin position="969"/>
        <end position="1008"/>
    </location>
</feature>
<evidence type="ECO:0000313" key="5">
    <source>
        <dbReference type="Proteomes" id="UP000269721"/>
    </source>
</evidence>
<evidence type="ECO:0000313" key="4">
    <source>
        <dbReference type="EMBL" id="RKO92386.1"/>
    </source>
</evidence>
<dbReference type="Gene3D" id="1.25.10.10">
    <property type="entry name" value="Leucine-rich Repeat Variant"/>
    <property type="match status" value="2"/>
</dbReference>
<feature type="domain" description="TTI1 C-terminal TPR" evidence="3">
    <location>
        <begin position="949"/>
        <end position="1177"/>
    </location>
</feature>
<dbReference type="InterPro" id="IPR052587">
    <property type="entry name" value="TELO2-interacting_protein_1"/>
</dbReference>
<feature type="region of interest" description="Disordered" evidence="1">
    <location>
        <begin position="882"/>
        <end position="911"/>
    </location>
</feature>
<dbReference type="PANTHER" id="PTHR18460">
    <property type="entry name" value="TEL2 INTERACTING PROTEIN 1 TTI1 FAMILY MEMBER"/>
    <property type="match status" value="1"/>
</dbReference>
<name>A0A4P9WNP8_9FUNG</name>
<feature type="compositionally biased region" description="Polar residues" evidence="1">
    <location>
        <begin position="974"/>
        <end position="991"/>
    </location>
</feature>
<keyword evidence="5" id="KW-1185">Reference proteome</keyword>
<dbReference type="OrthoDB" id="49511at2759"/>
<dbReference type="InterPro" id="IPR011989">
    <property type="entry name" value="ARM-like"/>
</dbReference>
<dbReference type="InterPro" id="IPR057566">
    <property type="entry name" value="TPR_TTI1_N"/>
</dbReference>
<organism evidence="4 5">
    <name type="scientific">Blyttiomyces helicus</name>
    <dbReference type="NCBI Taxonomy" id="388810"/>
    <lineage>
        <taxon>Eukaryota</taxon>
        <taxon>Fungi</taxon>
        <taxon>Fungi incertae sedis</taxon>
        <taxon>Chytridiomycota</taxon>
        <taxon>Chytridiomycota incertae sedis</taxon>
        <taxon>Chytridiomycetes</taxon>
        <taxon>Chytridiomycetes incertae sedis</taxon>
        <taxon>Blyttiomyces</taxon>
    </lineage>
</organism>
<dbReference type="AlphaFoldDB" id="A0A4P9WNP8"/>
<evidence type="ECO:0000256" key="1">
    <source>
        <dbReference type="SAM" id="MobiDB-lite"/>
    </source>
</evidence>
<dbReference type="InterPro" id="IPR057567">
    <property type="entry name" value="TPR_TTI1_C"/>
</dbReference>
<dbReference type="InterPro" id="IPR016024">
    <property type="entry name" value="ARM-type_fold"/>
</dbReference>
<dbReference type="InterPro" id="IPR049362">
    <property type="entry name" value="TTI1_rpt"/>
</dbReference>
<reference evidence="5" key="1">
    <citation type="journal article" date="2018" name="Nat. Microbiol.">
        <title>Leveraging single-cell genomics to expand the fungal tree of life.</title>
        <authorList>
            <person name="Ahrendt S.R."/>
            <person name="Quandt C.A."/>
            <person name="Ciobanu D."/>
            <person name="Clum A."/>
            <person name="Salamov A."/>
            <person name="Andreopoulos B."/>
            <person name="Cheng J.F."/>
            <person name="Woyke T."/>
            <person name="Pelin A."/>
            <person name="Henrissat B."/>
            <person name="Reynolds N.K."/>
            <person name="Benny G.L."/>
            <person name="Smith M.E."/>
            <person name="James T.Y."/>
            <person name="Grigoriev I.V."/>
        </authorList>
    </citation>
    <scope>NUCLEOTIDE SEQUENCE [LARGE SCALE GENOMIC DNA]</scope>
</reference>
<feature type="domain" description="TTI1 N-terminal TPR" evidence="2">
    <location>
        <begin position="63"/>
        <end position="433"/>
    </location>
</feature>
<dbReference type="Pfam" id="PF24181">
    <property type="entry name" value="TPR_TTI1_C"/>
    <property type="match status" value="1"/>
</dbReference>
<sequence length="1231" mass="131996">MYHLRADPDVLSSSTFLSTPLANTHGRSRRWQGRRPGAVFSGRCPRFTTLFFSCCPAHPPLPKIKPFCVAALNDRAWTSQRRDPSNPFFALLTALRSIISSLDAQRGPIPLLLEYVLFPIQQLLSSDAVSEQSVEAALECVALMVGCCPPGSASAKLVEVFIRVMGNVISGGAAAGGVIAKPTEEVQAIAVRCLRELLRVCQLDGDAPSTNRLDLSQPRFLPLVGPIIVALLEIVEHKHNLDLRVQAVQTISVLVVRIRDPDLLAVPLPGVASTLAKILVRDEKDNHRIIVSCLDVLSDIVGRVMDDKQSEHLLDREEIGWAALAEKTKAAKAKAAAEVDAGGVAFEQRLAKHPATPAPSGPILGRDRAWLHATAGRLVGMLNVIFKIRDHSQWRVRLAFIRLASSLIQRCSRTLSQCVPTLVETLVFFVDDDFPAVATECRAQIDLASNRLTSSFSLSSILKANFDDLMMALPRALTQADDRKKLAALGLANGYLMLLKGTISSSLNASLDRISVGLLNVLTFDTSDIRLVEDRSAEGNLDTLEDPRAGGSGWTLTREGRSVAVAALPSFPRRRFLYFRDDRVARSISQTCRLLGLHGDVAVLADHFLERLLSPSALVDSQAQALYVLNEILLGAAGIGIRSADGSSPVLANPPARLHAVAKSVVREVLQCDFLHLPAGLADQELASYLLDPSEDSSPDLEMVIASRNSKSEQEARVSTYNATILKTSLVLETIATAARILPQPAFAPLLRQTLYPVLEALASPNQAVASSAAACLRIVAAGSGQPSESALVLANADYVIDAASRRIRHLALNPRAPRVLVAAVRVAGADIVGLLDDSVEEVLETLEDWYRGNAAIVGSLVEVLVAVLEAEGAGIARKAEEGTVGPKKAVAHTPAESIDEEESRQRRREEGLRAAGVDLPEECAGCSVEMLEFFLKERRSGDADAADEEFTADRKRARKRTMEEIGAFFKDASNPSQPPSNISENADTDAQPSPQPDVPPEPSMPHKILSRASNTLSAPHPAVRTLALRLVRAALPPLRHDRPNRDPTLATLWTSLGPRVADRVPAVAVEAWTTVSAVTAEAPDLCAGQRVLDIVAWFDAATAPLDTRPRPMVVVAACKAVEAILDSADVHIPGSALRRLVDAVVRVLSSPGGDRPACAARAVLAAARRRDPDAVWCAGWVGDGGAGAFVRPGLPPVRVPTWGKGRGWMGWAEDGVGGGGWVGAGTTLVR</sequence>